<evidence type="ECO:0000313" key="1">
    <source>
        <dbReference type="EMBL" id="KKN49340.1"/>
    </source>
</evidence>
<reference evidence="1" key="1">
    <citation type="journal article" date="2015" name="Nature">
        <title>Complex archaea that bridge the gap between prokaryotes and eukaryotes.</title>
        <authorList>
            <person name="Spang A."/>
            <person name="Saw J.H."/>
            <person name="Jorgensen S.L."/>
            <person name="Zaremba-Niedzwiedzka K."/>
            <person name="Martijn J."/>
            <person name="Lind A.E."/>
            <person name="van Eijk R."/>
            <person name="Schleper C."/>
            <person name="Guy L."/>
            <person name="Ettema T.J."/>
        </authorList>
    </citation>
    <scope>NUCLEOTIDE SEQUENCE</scope>
</reference>
<accession>A0A0F9QYJ3</accession>
<proteinExistence type="predicted"/>
<gene>
    <name evidence="1" type="ORF">LCGC14_0643710</name>
</gene>
<comment type="caution">
    <text evidence="1">The sequence shown here is derived from an EMBL/GenBank/DDBJ whole genome shotgun (WGS) entry which is preliminary data.</text>
</comment>
<dbReference type="EMBL" id="LAZR01001172">
    <property type="protein sequence ID" value="KKN49340.1"/>
    <property type="molecule type" value="Genomic_DNA"/>
</dbReference>
<protein>
    <submittedName>
        <fullName evidence="1">Uncharacterized protein</fullName>
    </submittedName>
</protein>
<name>A0A0F9QYJ3_9ZZZZ</name>
<sequence>MNYIGDFLEDATVYIPFNTFDSNDPSASVTITNLAAGDVEVWKNGVVQPTPGSGVTVTLNIGTNNGTHLIAIDTSDTTDVGWFVINADYQVRINGTTVDGATINAWVGTFSIENRYNAIVDNNLDHLMKVATSNSATLPEVVDDTILANIMTKTDGDTSDFDFTTDSLEAIRDHAATIKAETATIVTDTNEIQGKLPTNKFMGSSDGADDDGTLNTIATDTTTDIPALIATAQSDLDKLTGSDGATLATTQGNYAPAKAGDAMDLVANAVDVSALAADAVDEIIDEVIEGSITLRQVMKLVLSVLTGISSGGGTDTIVFRDIGDTKDRILATVDSNGNRTAIGTRDGS</sequence>
<dbReference type="AlphaFoldDB" id="A0A0F9QYJ3"/>
<organism evidence="1">
    <name type="scientific">marine sediment metagenome</name>
    <dbReference type="NCBI Taxonomy" id="412755"/>
    <lineage>
        <taxon>unclassified sequences</taxon>
        <taxon>metagenomes</taxon>
        <taxon>ecological metagenomes</taxon>
    </lineage>
</organism>